<dbReference type="Proteomes" id="UP001432059">
    <property type="component" value="Chromosome"/>
</dbReference>
<accession>A0AAU0F573</accession>
<dbReference type="AlphaFoldDB" id="A0AAU0F573"/>
<name>A0AAU0F573_9FLAO</name>
<protein>
    <submittedName>
        <fullName evidence="1">Uncharacterized protein</fullName>
    </submittedName>
</protein>
<organism evidence="1 2">
    <name type="scientific">Bergeyella porcorum</name>
    <dbReference type="NCBI Taxonomy" id="1735111"/>
    <lineage>
        <taxon>Bacteria</taxon>
        <taxon>Pseudomonadati</taxon>
        <taxon>Bacteroidota</taxon>
        <taxon>Flavobacteriia</taxon>
        <taxon>Flavobacteriales</taxon>
        <taxon>Weeksellaceae</taxon>
        <taxon>Bergeyella</taxon>
    </lineage>
</organism>
<evidence type="ECO:0000313" key="2">
    <source>
        <dbReference type="Proteomes" id="UP001432059"/>
    </source>
</evidence>
<sequence>MQKPLLQEIEPIEVYSFLALFKILGLKIRIFGELFYDKRFNFLDNYGL</sequence>
<reference evidence="1" key="1">
    <citation type="submission" date="2023-10" db="EMBL/GenBank/DDBJ databases">
        <title>Characterization and whole genome sequencing of a novel strain of Bergeyella porcorum QD2021 isolated from pig.</title>
        <authorList>
            <person name="Liu G."/>
            <person name="Chen C."/>
            <person name="Han X."/>
        </authorList>
    </citation>
    <scope>NUCLEOTIDE SEQUENCE</scope>
    <source>
        <strain evidence="1">QD2021</strain>
    </source>
</reference>
<evidence type="ECO:0000313" key="1">
    <source>
        <dbReference type="EMBL" id="WOC53040.1"/>
    </source>
</evidence>
<dbReference type="KEGG" id="bpor:BPO_2393"/>
<proteinExistence type="predicted"/>
<dbReference type="EMBL" id="CP136426">
    <property type="protein sequence ID" value="WOC53040.1"/>
    <property type="molecule type" value="Genomic_DNA"/>
</dbReference>
<gene>
    <name evidence="1" type="ORF">BPO_2393</name>
</gene>
<keyword evidence="2" id="KW-1185">Reference proteome</keyword>